<dbReference type="Gene3D" id="3.40.50.300">
    <property type="entry name" value="P-loop containing nucleotide triphosphate hydrolases"/>
    <property type="match status" value="1"/>
</dbReference>
<dbReference type="CDD" id="cd03112">
    <property type="entry name" value="CobW-like"/>
    <property type="match status" value="1"/>
</dbReference>
<feature type="domain" description="CobW/HypB/UreG nucleotide-binding" evidence="2">
    <location>
        <begin position="37"/>
        <end position="207"/>
    </location>
</feature>
<dbReference type="Pfam" id="PF02492">
    <property type="entry name" value="cobW"/>
    <property type="match status" value="1"/>
</dbReference>
<dbReference type="InterPro" id="IPR027417">
    <property type="entry name" value="P-loop_NTPase"/>
</dbReference>
<sequence length="420" mass="45883">MTKFQTSSAAKEFTVQKQRPIPPHTDTLNLFIMPPVPITIVTGFLGSGKTTLLLNLIPQLPPTYRLALLKNEFGDVAVDSQLASANSISGVRELLNGCICCNLVGQLSDALLQLRDQIQPDRIVIETSGSAFPATLAMEVNRLSHETRGEFVLDGVVSVIDVENWEGYEDTSYTAKLQAKYTDLIVFNKWEDVSELRFDLCLDRVGDLEVQTPWVKSARGKVDKDVLLGIDGALLAKEAADKGHAGLDLMLMGGVKEYEQAHAHDHQSEVEVLSASLTSPDSSAVVELSSLTKLLHSAPKDEVYRIKGIVRCSSDNPPQDSSGDRAPAVNCSTSGSSISDGNKIRNYILNWAFGRWTFTPSPNISKSTETESNNNDVVRMTLILARYESSKWKKKLEGSGLIELAGEAKDSAMLSIEKVN</sequence>
<reference evidence="4" key="2">
    <citation type="journal article" date="2009" name="Genome Res.">
        <title>Comparative genomic analyses of the human fungal pathogens Coccidioides and their relatives.</title>
        <authorList>
            <person name="Sharpton T.J."/>
            <person name="Stajich J.E."/>
            <person name="Rounsley S.D."/>
            <person name="Gardner M.J."/>
            <person name="Wortman J.R."/>
            <person name="Jordar V.S."/>
            <person name="Maiti R."/>
            <person name="Kodira C.D."/>
            <person name="Neafsey D.E."/>
            <person name="Zeng Q."/>
            <person name="Hung C.-Y."/>
            <person name="McMahan C."/>
            <person name="Muszewska A."/>
            <person name="Grynberg M."/>
            <person name="Mandel M.A."/>
            <person name="Kellner E.M."/>
            <person name="Barker B.M."/>
            <person name="Galgiani J.N."/>
            <person name="Orbach M.J."/>
            <person name="Kirkland T.N."/>
            <person name="Cole G.T."/>
            <person name="Henn M.R."/>
            <person name="Birren B.W."/>
            <person name="Taylor J.W."/>
        </authorList>
    </citation>
    <scope>NUCLEOTIDE SEQUENCE [LARGE SCALE GENOMIC DNA]</scope>
    <source>
        <strain evidence="4">RMSCC 3488</strain>
    </source>
</reference>
<accession>A0A0J6FI96</accession>
<feature type="region of interest" description="Disordered" evidence="1">
    <location>
        <begin position="1"/>
        <end position="20"/>
    </location>
</feature>
<dbReference type="VEuPathDB" id="FungiDB:CPAG_04890"/>
<evidence type="ECO:0000259" key="2">
    <source>
        <dbReference type="Pfam" id="PF02492"/>
    </source>
</evidence>
<dbReference type="PANTHER" id="PTHR13748">
    <property type="entry name" value="COBW-RELATED"/>
    <property type="match status" value="1"/>
</dbReference>
<evidence type="ECO:0000313" key="4">
    <source>
        <dbReference type="Proteomes" id="UP000054567"/>
    </source>
</evidence>
<dbReference type="InterPro" id="IPR051316">
    <property type="entry name" value="Zinc-reg_GTPase_activator"/>
</dbReference>
<dbReference type="PANTHER" id="PTHR13748:SF62">
    <property type="entry name" value="COBW DOMAIN-CONTAINING PROTEIN"/>
    <property type="match status" value="1"/>
</dbReference>
<gene>
    <name evidence="3" type="ORF">CPAG_04890</name>
</gene>
<dbReference type="GO" id="GO:0005737">
    <property type="term" value="C:cytoplasm"/>
    <property type="evidence" value="ECO:0007669"/>
    <property type="project" value="TreeGrafter"/>
</dbReference>
<reference evidence="4" key="3">
    <citation type="journal article" date="2010" name="Genome Res.">
        <title>Population genomic sequencing of Coccidioides fungi reveals recent hybridization and transposon control.</title>
        <authorList>
            <person name="Neafsey D.E."/>
            <person name="Barker B.M."/>
            <person name="Sharpton T.J."/>
            <person name="Stajich J.E."/>
            <person name="Park D.J."/>
            <person name="Whiston E."/>
            <person name="Hung C.-Y."/>
            <person name="McMahan C."/>
            <person name="White J."/>
            <person name="Sykes S."/>
            <person name="Heiman D."/>
            <person name="Young S."/>
            <person name="Zeng Q."/>
            <person name="Abouelleil A."/>
            <person name="Aftuck L."/>
            <person name="Bessette D."/>
            <person name="Brown A."/>
            <person name="FitzGerald M."/>
            <person name="Lui A."/>
            <person name="Macdonald J.P."/>
            <person name="Priest M."/>
            <person name="Orbach M.J."/>
            <person name="Galgiani J.N."/>
            <person name="Kirkland T.N."/>
            <person name="Cole G.T."/>
            <person name="Birren B.W."/>
            <person name="Henn M.R."/>
            <person name="Taylor J.W."/>
            <person name="Rounsley S.D."/>
        </authorList>
    </citation>
    <scope>NUCLEOTIDE SEQUENCE [LARGE SCALE GENOMIC DNA]</scope>
    <source>
        <strain evidence="4">RMSCC 3488</strain>
    </source>
</reference>
<protein>
    <submittedName>
        <fullName evidence="3">Cytoplasm protein</fullName>
    </submittedName>
</protein>
<dbReference type="OrthoDB" id="259708at2759"/>
<reference evidence="3 4" key="1">
    <citation type="submission" date="2007-06" db="EMBL/GenBank/DDBJ databases">
        <title>The Genome Sequence of Coccidioides posadasii RMSCC_3488.</title>
        <authorList>
            <consortium name="Coccidioides Genome Resources Consortium"/>
            <consortium name="The Broad Institute Genome Sequencing Platform"/>
            <person name="Henn M.R."/>
            <person name="Sykes S."/>
            <person name="Young S."/>
            <person name="Jaffe D."/>
            <person name="Berlin A."/>
            <person name="Alvarez P."/>
            <person name="Butler J."/>
            <person name="Gnerre S."/>
            <person name="Grabherr M."/>
            <person name="Mauceli E."/>
            <person name="Brockman W."/>
            <person name="Kodira C."/>
            <person name="Alvarado L."/>
            <person name="Zeng Q."/>
            <person name="Crawford M."/>
            <person name="Antoine C."/>
            <person name="Devon K."/>
            <person name="Galgiani J."/>
            <person name="Orsborn K."/>
            <person name="Lewis M.L."/>
            <person name="Nusbaum C."/>
            <person name="Galagan J."/>
            <person name="Birren B."/>
        </authorList>
    </citation>
    <scope>NUCLEOTIDE SEQUENCE [LARGE SCALE GENOMIC DNA]</scope>
    <source>
        <strain evidence="3 4">RMSCC 3488</strain>
    </source>
</reference>
<evidence type="ECO:0000256" key="1">
    <source>
        <dbReference type="SAM" id="MobiDB-lite"/>
    </source>
</evidence>
<dbReference type="AlphaFoldDB" id="A0A0J6FI96"/>
<dbReference type="SUPFAM" id="SSF52540">
    <property type="entry name" value="P-loop containing nucleoside triphosphate hydrolases"/>
    <property type="match status" value="1"/>
</dbReference>
<dbReference type="Proteomes" id="UP000054567">
    <property type="component" value="Unassembled WGS sequence"/>
</dbReference>
<evidence type="ECO:0000313" key="3">
    <source>
        <dbReference type="EMBL" id="KMM68564.1"/>
    </source>
</evidence>
<dbReference type="EMBL" id="DS268111">
    <property type="protein sequence ID" value="KMM68564.1"/>
    <property type="molecule type" value="Genomic_DNA"/>
</dbReference>
<feature type="region of interest" description="Disordered" evidence="1">
    <location>
        <begin position="314"/>
        <end position="335"/>
    </location>
</feature>
<dbReference type="InterPro" id="IPR003495">
    <property type="entry name" value="CobW/HypB/UreG_nucleotide-bd"/>
</dbReference>
<proteinExistence type="predicted"/>
<organism evidence="3 4">
    <name type="scientific">Coccidioides posadasii RMSCC 3488</name>
    <dbReference type="NCBI Taxonomy" id="454284"/>
    <lineage>
        <taxon>Eukaryota</taxon>
        <taxon>Fungi</taxon>
        <taxon>Dikarya</taxon>
        <taxon>Ascomycota</taxon>
        <taxon>Pezizomycotina</taxon>
        <taxon>Eurotiomycetes</taxon>
        <taxon>Eurotiomycetidae</taxon>
        <taxon>Onygenales</taxon>
        <taxon>Onygenaceae</taxon>
        <taxon>Coccidioides</taxon>
    </lineage>
</organism>
<name>A0A0J6FI96_COCPO</name>